<dbReference type="EMBL" id="JBHSWN010000001">
    <property type="protein sequence ID" value="MFC6792733.1"/>
    <property type="molecule type" value="Genomic_DNA"/>
</dbReference>
<sequence>MLPRARSSNADDLIGGPRTIRITKVARSTEPDQPIAINFEGDGGKPYLPCKSMRRVLVTVWGNDGNAYVGRSMTLYRDDKVLFGGIAVGGIRISHMTDLEREMTLALTVTKARRAPYVVKPLRVEQAAAPKRTKADLFADARAKAREGSFALDEWRAGLPDRARAALDEIAAELQATAEAADAEADNAGGNSGADLEGEVV</sequence>
<comment type="caution">
    <text evidence="2">The sequence shown here is derived from an EMBL/GenBank/DDBJ whole genome shotgun (WGS) entry which is preliminary data.</text>
</comment>
<feature type="region of interest" description="Disordered" evidence="1">
    <location>
        <begin position="178"/>
        <end position="201"/>
    </location>
</feature>
<dbReference type="Proteomes" id="UP001596292">
    <property type="component" value="Unassembled WGS sequence"/>
</dbReference>
<evidence type="ECO:0000313" key="2">
    <source>
        <dbReference type="EMBL" id="MFC6792733.1"/>
    </source>
</evidence>
<dbReference type="RefSeq" id="WP_378974950.1">
    <property type="nucleotide sequence ID" value="NZ_JBHSWN010000001.1"/>
</dbReference>
<proteinExistence type="predicted"/>
<accession>A0ABW2BQH1</accession>
<feature type="compositionally biased region" description="Low complexity" evidence="1">
    <location>
        <begin position="178"/>
        <end position="195"/>
    </location>
</feature>
<evidence type="ECO:0000256" key="1">
    <source>
        <dbReference type="SAM" id="MobiDB-lite"/>
    </source>
</evidence>
<reference evidence="3" key="1">
    <citation type="journal article" date="2019" name="Int. J. Syst. Evol. Microbiol.">
        <title>The Global Catalogue of Microorganisms (GCM) 10K type strain sequencing project: providing services to taxonomists for standard genome sequencing and annotation.</title>
        <authorList>
            <consortium name="The Broad Institute Genomics Platform"/>
            <consortium name="The Broad Institute Genome Sequencing Center for Infectious Disease"/>
            <person name="Wu L."/>
            <person name="Ma J."/>
        </authorList>
    </citation>
    <scope>NUCLEOTIDE SEQUENCE [LARGE SCALE GENOMIC DNA]</scope>
    <source>
        <strain evidence="3">CCUG 48316</strain>
    </source>
</reference>
<protein>
    <submittedName>
        <fullName evidence="2">Uncharacterized protein</fullName>
    </submittedName>
</protein>
<organism evidence="2 3">
    <name type="scientific">Methylobacterium komagatae</name>
    <dbReference type="NCBI Taxonomy" id="374425"/>
    <lineage>
        <taxon>Bacteria</taxon>
        <taxon>Pseudomonadati</taxon>
        <taxon>Pseudomonadota</taxon>
        <taxon>Alphaproteobacteria</taxon>
        <taxon>Hyphomicrobiales</taxon>
        <taxon>Methylobacteriaceae</taxon>
        <taxon>Methylobacterium</taxon>
    </lineage>
</organism>
<gene>
    <name evidence="2" type="ORF">ACFQE0_26135</name>
</gene>
<name>A0ABW2BQH1_9HYPH</name>
<evidence type="ECO:0000313" key="3">
    <source>
        <dbReference type="Proteomes" id="UP001596292"/>
    </source>
</evidence>
<keyword evidence="3" id="KW-1185">Reference proteome</keyword>